<gene>
    <name evidence="3" type="ORF">B5G21_07660</name>
</gene>
<organism evidence="3 4">
    <name type="scientific">Enorma massiliensis</name>
    <dbReference type="NCBI Taxonomy" id="1472761"/>
    <lineage>
        <taxon>Bacteria</taxon>
        <taxon>Bacillati</taxon>
        <taxon>Actinomycetota</taxon>
        <taxon>Coriobacteriia</taxon>
        <taxon>Coriobacteriales</taxon>
        <taxon>Coriobacteriaceae</taxon>
        <taxon>Enorma</taxon>
    </lineage>
</organism>
<dbReference type="PROSITE" id="PS00175">
    <property type="entry name" value="PG_MUTASE"/>
    <property type="match status" value="1"/>
</dbReference>
<dbReference type="AlphaFoldDB" id="A0A1Y3UAH5"/>
<feature type="binding site" evidence="2">
    <location>
        <position position="65"/>
    </location>
    <ligand>
        <name>substrate</name>
    </ligand>
</feature>
<keyword evidence="4" id="KW-1185">Reference proteome</keyword>
<name>A0A1Y3UAH5_9ACTN</name>
<reference evidence="4" key="1">
    <citation type="submission" date="2017-04" db="EMBL/GenBank/DDBJ databases">
        <title>Function of individual gut microbiota members based on whole genome sequencing of pure cultures obtained from chicken caecum.</title>
        <authorList>
            <person name="Medvecky M."/>
            <person name="Cejkova D."/>
            <person name="Polansky O."/>
            <person name="Karasova D."/>
            <person name="Kubasova T."/>
            <person name="Cizek A."/>
            <person name="Rychlik I."/>
        </authorList>
    </citation>
    <scope>NUCLEOTIDE SEQUENCE [LARGE SCALE GENOMIC DNA]</scope>
    <source>
        <strain evidence="4">An70</strain>
    </source>
</reference>
<evidence type="ECO:0000313" key="3">
    <source>
        <dbReference type="EMBL" id="OUN42330.1"/>
    </source>
</evidence>
<protein>
    <submittedName>
        <fullName evidence="3">Histidine phosphatase family protein</fullName>
    </submittedName>
</protein>
<dbReference type="EMBL" id="NFHO01000008">
    <property type="protein sequence ID" value="OUN42330.1"/>
    <property type="molecule type" value="Genomic_DNA"/>
</dbReference>
<dbReference type="InterPro" id="IPR050275">
    <property type="entry name" value="PGM_Phosphatase"/>
</dbReference>
<comment type="caution">
    <text evidence="3">The sequence shown here is derived from an EMBL/GenBank/DDBJ whole genome shotgun (WGS) entry which is preliminary data.</text>
</comment>
<dbReference type="SMART" id="SM00855">
    <property type="entry name" value="PGAM"/>
    <property type="match status" value="1"/>
</dbReference>
<dbReference type="PANTHER" id="PTHR48100:SF5">
    <property type="entry name" value="HISTIDINE PHOSPHATASE FAMILY PROTEIN"/>
    <property type="match status" value="1"/>
</dbReference>
<feature type="active site" description="Proton donor/acceptor" evidence="1">
    <location>
        <position position="86"/>
    </location>
</feature>
<dbReference type="Gene3D" id="3.40.50.1240">
    <property type="entry name" value="Phosphoglycerate mutase-like"/>
    <property type="match status" value="1"/>
</dbReference>
<dbReference type="Proteomes" id="UP000196560">
    <property type="component" value="Unassembled WGS sequence"/>
</dbReference>
<evidence type="ECO:0000256" key="2">
    <source>
        <dbReference type="PIRSR" id="PIRSR613078-2"/>
    </source>
</evidence>
<evidence type="ECO:0000313" key="4">
    <source>
        <dbReference type="Proteomes" id="UP000196560"/>
    </source>
</evidence>
<dbReference type="PANTHER" id="PTHR48100">
    <property type="entry name" value="BROAD-SPECIFICITY PHOSPHATASE YOR283W-RELATED"/>
    <property type="match status" value="1"/>
</dbReference>
<dbReference type="GO" id="GO:0005737">
    <property type="term" value="C:cytoplasm"/>
    <property type="evidence" value="ECO:0007669"/>
    <property type="project" value="TreeGrafter"/>
</dbReference>
<dbReference type="Pfam" id="PF00300">
    <property type="entry name" value="His_Phos_1"/>
    <property type="match status" value="1"/>
</dbReference>
<dbReference type="SUPFAM" id="SSF53254">
    <property type="entry name" value="Phosphoglycerate mutase-like"/>
    <property type="match status" value="1"/>
</dbReference>
<dbReference type="InterPro" id="IPR001345">
    <property type="entry name" value="PG/BPGM_mutase_AS"/>
</dbReference>
<sequence>MGVRMARHLFLVRHGETMFNAKRIIQGWCDSPLTDTGRAQASRVGDYFARKGITFDHAYASPTGRTRETIECITSMPYTPDDRLRELFFGAYEGERDCVIPPMPWDSFFVPFGGESLQDLQERMTDALGEIMARPGHERVLAVSHGTASQMFLARWRDQGRCGSQGLPGNCSIMHLEFDGNGFHLLEVVEQEAMKRLLEE</sequence>
<feature type="binding site" evidence="2">
    <location>
        <begin position="13"/>
        <end position="20"/>
    </location>
    <ligand>
        <name>substrate</name>
    </ligand>
</feature>
<dbReference type="InterPro" id="IPR013078">
    <property type="entry name" value="His_Pase_superF_clade-1"/>
</dbReference>
<dbReference type="InterPro" id="IPR029033">
    <property type="entry name" value="His_PPase_superfam"/>
</dbReference>
<feature type="active site" description="Tele-phosphohistidine intermediate" evidence="1">
    <location>
        <position position="14"/>
    </location>
</feature>
<dbReference type="GO" id="GO:0016791">
    <property type="term" value="F:phosphatase activity"/>
    <property type="evidence" value="ECO:0007669"/>
    <property type="project" value="TreeGrafter"/>
</dbReference>
<accession>A0A1Y3UAH5</accession>
<dbReference type="CDD" id="cd07067">
    <property type="entry name" value="HP_PGM_like"/>
    <property type="match status" value="1"/>
</dbReference>
<proteinExistence type="predicted"/>
<evidence type="ECO:0000256" key="1">
    <source>
        <dbReference type="PIRSR" id="PIRSR613078-1"/>
    </source>
</evidence>